<protein>
    <recommendedName>
        <fullName evidence="4">S1 motif domain-containing protein</fullName>
    </recommendedName>
</protein>
<dbReference type="InterPro" id="IPR050437">
    <property type="entry name" value="Ribos_protein_bS1-like"/>
</dbReference>
<evidence type="ECO:0000256" key="1">
    <source>
        <dbReference type="ARBA" id="ARBA00006767"/>
    </source>
</evidence>
<dbReference type="PANTHER" id="PTHR10724:SF7">
    <property type="entry name" value="SMALL RIBOSOMAL SUBUNIT PROTEIN BS1C"/>
    <property type="match status" value="1"/>
</dbReference>
<dbReference type="SUPFAM" id="SSF50249">
    <property type="entry name" value="Nucleic acid-binding proteins"/>
    <property type="match status" value="6"/>
</dbReference>
<dbReference type="GO" id="GO:0006412">
    <property type="term" value="P:translation"/>
    <property type="evidence" value="ECO:0007669"/>
    <property type="project" value="TreeGrafter"/>
</dbReference>
<dbReference type="GO" id="GO:0022627">
    <property type="term" value="C:cytosolic small ribosomal subunit"/>
    <property type="evidence" value="ECO:0007669"/>
    <property type="project" value="TreeGrafter"/>
</dbReference>
<dbReference type="FunFam" id="2.40.50.140:FF:000103">
    <property type="entry name" value="protein RRP5 homolog"/>
    <property type="match status" value="1"/>
</dbReference>
<evidence type="ECO:0000256" key="3">
    <source>
        <dbReference type="ARBA" id="ARBA00023274"/>
    </source>
</evidence>
<dbReference type="Pfam" id="PF00575">
    <property type="entry name" value="S1"/>
    <property type="match status" value="5"/>
</dbReference>
<evidence type="ECO:0000313" key="5">
    <source>
        <dbReference type="EnsemblMetazoa" id="GAUT039691-PA"/>
    </source>
</evidence>
<dbReference type="PANTHER" id="PTHR10724">
    <property type="entry name" value="30S RIBOSOMAL PROTEIN S1"/>
    <property type="match status" value="1"/>
</dbReference>
<proteinExistence type="inferred from homology"/>
<sequence>MNNNNPVVNLPVTIRKLSSNKFIEEICQGQFEDQDNALFEDSFVNKIKEGDVVEGVITRINPNDVVVDIGLKSDGRILIKELGCNDEIIIGSKIRVYVERIEDYHGNVVLSREKAIRDEKWNKLEEDTVTRAEVSGVIKRSIKCGFIVDLGDGISAFLPLSHVDLKQVKDAKHLIETEQKFIVLKMDKKQGNIVVSRKLVLEKLHAGEKIKFLESLNEGDIIEGKIKSITHYGVFVGIHESDVVGVIDGLLHITDISWSRVSHPSAVFACGQTIKVKIIKIDKENAKISLGVKQLEDSPWQDAESKYPVDSVHKGYVTSIEDYGLFVELRPGIEGLVHSSEITWVKSNLPVSSLVTRGQEVYVKILSIDIAKSRMSLSMKRCVDNPWQVFINKYLPGSIVSGEVKNNTGSYVSVAFNDSEIDENVEGTIYVKDLSWSKNSSDEIKKYNVGDKIEAKVIRANVNRARIYLGIKQIEYDPLEELIKKVKVGDKIQVIVGKREDNELVVEVENGVTLLIDQEHLPENKKFSISEKIEVEVLGVEKYNIVLSAK</sequence>
<dbReference type="VEuPathDB" id="VectorBase:GAUT039691"/>
<keyword evidence="3" id="KW-0687">Ribonucleoprotein</keyword>
<dbReference type="CDD" id="cd04465">
    <property type="entry name" value="S1_RPS1_repeat_ec2_hs2"/>
    <property type="match status" value="1"/>
</dbReference>
<feature type="domain" description="S1 motif" evidence="4">
    <location>
        <begin position="131"/>
        <end position="198"/>
    </location>
</feature>
<dbReference type="InterPro" id="IPR003029">
    <property type="entry name" value="S1_domain"/>
</dbReference>
<feature type="domain" description="S1 motif" evidence="4">
    <location>
        <begin position="219"/>
        <end position="293"/>
    </location>
</feature>
<dbReference type="PRINTS" id="PR00681">
    <property type="entry name" value="RIBOSOMALS1"/>
</dbReference>
<feature type="domain" description="S1 motif" evidence="4">
    <location>
        <begin position="489"/>
        <end position="550"/>
    </location>
</feature>
<dbReference type="GO" id="GO:0003729">
    <property type="term" value="F:mRNA binding"/>
    <property type="evidence" value="ECO:0007669"/>
    <property type="project" value="TreeGrafter"/>
</dbReference>
<evidence type="ECO:0000256" key="2">
    <source>
        <dbReference type="ARBA" id="ARBA00022980"/>
    </source>
</evidence>
<dbReference type="SMART" id="SM00316">
    <property type="entry name" value="S1"/>
    <property type="match status" value="6"/>
</dbReference>
<name>A0A1A9VK95_GLOAU</name>
<dbReference type="InterPro" id="IPR012340">
    <property type="entry name" value="NA-bd_OB-fold"/>
</dbReference>
<dbReference type="GO" id="GO:0003735">
    <property type="term" value="F:structural constituent of ribosome"/>
    <property type="evidence" value="ECO:0007669"/>
    <property type="project" value="TreeGrafter"/>
</dbReference>
<dbReference type="NCBIfam" id="NF004952">
    <property type="entry name" value="PRK06299.1-2"/>
    <property type="match status" value="1"/>
</dbReference>
<dbReference type="AlphaFoldDB" id="A0A1A9VK95"/>
<dbReference type="Gene3D" id="2.40.50.140">
    <property type="entry name" value="Nucleic acid-binding proteins"/>
    <property type="match status" value="5"/>
</dbReference>
<feature type="domain" description="S1 motif" evidence="4">
    <location>
        <begin position="50"/>
        <end position="113"/>
    </location>
</feature>
<organism evidence="5 6">
    <name type="scientific">Glossina austeni</name>
    <name type="common">Savannah tsetse fly</name>
    <dbReference type="NCBI Taxonomy" id="7395"/>
    <lineage>
        <taxon>Eukaryota</taxon>
        <taxon>Metazoa</taxon>
        <taxon>Ecdysozoa</taxon>
        <taxon>Arthropoda</taxon>
        <taxon>Hexapoda</taxon>
        <taxon>Insecta</taxon>
        <taxon>Pterygota</taxon>
        <taxon>Neoptera</taxon>
        <taxon>Endopterygota</taxon>
        <taxon>Diptera</taxon>
        <taxon>Brachycera</taxon>
        <taxon>Muscomorpha</taxon>
        <taxon>Hippoboscoidea</taxon>
        <taxon>Glossinidae</taxon>
        <taxon>Glossina</taxon>
    </lineage>
</organism>
<dbReference type="STRING" id="7395.A0A1A9VK95"/>
<keyword evidence="6" id="KW-1185">Reference proteome</keyword>
<dbReference type="InterPro" id="IPR035104">
    <property type="entry name" value="Ribosomal_protein_S1-like"/>
</dbReference>
<dbReference type="CDD" id="cd05687">
    <property type="entry name" value="S1_RPS1_repeat_ec1_hs1"/>
    <property type="match status" value="1"/>
</dbReference>
<evidence type="ECO:0000259" key="4">
    <source>
        <dbReference type="PROSITE" id="PS50126"/>
    </source>
</evidence>
<feature type="domain" description="S1 motif" evidence="4">
    <location>
        <begin position="310"/>
        <end position="380"/>
    </location>
</feature>
<dbReference type="Proteomes" id="UP000078200">
    <property type="component" value="Unassembled WGS sequence"/>
</dbReference>
<dbReference type="EnsemblMetazoa" id="GAUT039691-RA">
    <property type="protein sequence ID" value="GAUT039691-PA"/>
    <property type="gene ID" value="GAUT039691"/>
</dbReference>
<accession>A0A1A9VK95</accession>
<reference evidence="5" key="1">
    <citation type="submission" date="2020-05" db="UniProtKB">
        <authorList>
            <consortium name="EnsemblMetazoa"/>
        </authorList>
    </citation>
    <scope>IDENTIFICATION</scope>
    <source>
        <strain evidence="5">TTRI</strain>
    </source>
</reference>
<evidence type="ECO:0000313" key="6">
    <source>
        <dbReference type="Proteomes" id="UP000078200"/>
    </source>
</evidence>
<feature type="domain" description="S1 motif" evidence="4">
    <location>
        <begin position="397"/>
        <end position="472"/>
    </location>
</feature>
<comment type="similarity">
    <text evidence="1">Belongs to the bacterial ribosomal protein bS1 family.</text>
</comment>
<dbReference type="PROSITE" id="PS50126">
    <property type="entry name" value="S1"/>
    <property type="match status" value="6"/>
</dbReference>
<keyword evidence="2" id="KW-0689">Ribosomal protein</keyword>